<accession>A0A024E4W5</accession>
<dbReference type="KEGG" id="pman:OU5_0905"/>
<protein>
    <submittedName>
        <fullName evidence="1">Putative GGDEF domain signaling protein</fullName>
    </submittedName>
</protein>
<gene>
    <name evidence="1" type="ORF">OU5_0905</name>
</gene>
<dbReference type="AlphaFoldDB" id="A0A024E4W5"/>
<dbReference type="EMBL" id="CP005960">
    <property type="protein sequence ID" value="AHZ67984.1"/>
    <property type="molecule type" value="Genomic_DNA"/>
</dbReference>
<sequence length="47" mass="5612">MEKLMQSITAHLRCDESILVVPKSWATHLIRLIMMLRQKKRLWHPAT</sequence>
<proteinExistence type="predicted"/>
<name>A0A024E4W5_9PSED</name>
<organism evidence="1 2">
    <name type="scientific">Pseudomonas mandelii JR-1</name>
    <dbReference type="NCBI Taxonomy" id="1147786"/>
    <lineage>
        <taxon>Bacteria</taxon>
        <taxon>Pseudomonadati</taxon>
        <taxon>Pseudomonadota</taxon>
        <taxon>Gammaproteobacteria</taxon>
        <taxon>Pseudomonadales</taxon>
        <taxon>Pseudomonadaceae</taxon>
        <taxon>Pseudomonas</taxon>
    </lineage>
</organism>
<evidence type="ECO:0000313" key="1">
    <source>
        <dbReference type="EMBL" id="AHZ67984.1"/>
    </source>
</evidence>
<reference evidence="1 2" key="1">
    <citation type="journal article" date="2012" name="J. Bacteriol.">
        <title>Genome sequence of cold-adapted Pseudomonas mandelii strain JR-1.</title>
        <authorList>
            <person name="Jang S.H."/>
            <person name="Kim J."/>
            <person name="Kim J."/>
            <person name="Hong S."/>
            <person name="Lee C."/>
        </authorList>
    </citation>
    <scope>NUCLEOTIDE SEQUENCE [LARGE SCALE GENOMIC DNA]</scope>
    <source>
        <strain evidence="1 2">JR-1</strain>
    </source>
</reference>
<dbReference type="HOGENOM" id="CLU_3172190_0_0_6"/>
<evidence type="ECO:0000313" key="2">
    <source>
        <dbReference type="Proteomes" id="UP000026913"/>
    </source>
</evidence>
<dbReference type="Proteomes" id="UP000026913">
    <property type="component" value="Chromosome"/>
</dbReference>